<comment type="caution">
    <text evidence="2">The sequence shown here is derived from an EMBL/GenBank/DDBJ whole genome shotgun (WGS) entry which is preliminary data.</text>
</comment>
<dbReference type="AlphaFoldDB" id="A0AAW0K3N3"/>
<feature type="compositionally biased region" description="Polar residues" evidence="1">
    <location>
        <begin position="27"/>
        <end position="37"/>
    </location>
</feature>
<name>A0AAW0K3N3_MYOGA</name>
<dbReference type="Proteomes" id="UP001488838">
    <property type="component" value="Unassembled WGS sequence"/>
</dbReference>
<sequence>METADEPTSPKKPKSVPEPTPRDTDAEVTSSQPSEWTSVRIGPGEDAVGQDVLAVRVLVTSEDSSSDTESDYGGIRAPCAKTCEERPPLPASPPPSKPPTRHFSLREPLTKSASLLHYEEPPALPGE</sequence>
<evidence type="ECO:0000256" key="1">
    <source>
        <dbReference type="SAM" id="MobiDB-lite"/>
    </source>
</evidence>
<proteinExistence type="predicted"/>
<reference evidence="2 3" key="1">
    <citation type="journal article" date="2023" name="bioRxiv">
        <title>Conserved and derived expression patterns and positive selection on dental genes reveal complex evolutionary context of ever-growing rodent molars.</title>
        <authorList>
            <person name="Calamari Z.T."/>
            <person name="Song A."/>
            <person name="Cohen E."/>
            <person name="Akter M."/>
            <person name="Roy R.D."/>
            <person name="Hallikas O."/>
            <person name="Christensen M.M."/>
            <person name="Li P."/>
            <person name="Marangoni P."/>
            <person name="Jernvall J."/>
            <person name="Klein O.D."/>
        </authorList>
    </citation>
    <scope>NUCLEOTIDE SEQUENCE [LARGE SCALE GENOMIC DNA]</scope>
    <source>
        <strain evidence="2">V071</strain>
    </source>
</reference>
<feature type="region of interest" description="Disordered" evidence="1">
    <location>
        <begin position="1"/>
        <end position="49"/>
    </location>
</feature>
<evidence type="ECO:0000313" key="3">
    <source>
        <dbReference type="Proteomes" id="UP001488838"/>
    </source>
</evidence>
<dbReference type="EMBL" id="JBBHLL010000007">
    <property type="protein sequence ID" value="KAK7833393.1"/>
    <property type="molecule type" value="Genomic_DNA"/>
</dbReference>
<accession>A0AAW0K3N3</accession>
<feature type="region of interest" description="Disordered" evidence="1">
    <location>
        <begin position="61"/>
        <end position="127"/>
    </location>
</feature>
<keyword evidence="3" id="KW-1185">Reference proteome</keyword>
<protein>
    <submittedName>
        <fullName evidence="2">Uncharacterized protein</fullName>
    </submittedName>
</protein>
<gene>
    <name evidence="2" type="ORF">U0070_017392</name>
</gene>
<organism evidence="2 3">
    <name type="scientific">Myodes glareolus</name>
    <name type="common">Bank vole</name>
    <name type="synonym">Clethrionomys glareolus</name>
    <dbReference type="NCBI Taxonomy" id="447135"/>
    <lineage>
        <taxon>Eukaryota</taxon>
        <taxon>Metazoa</taxon>
        <taxon>Chordata</taxon>
        <taxon>Craniata</taxon>
        <taxon>Vertebrata</taxon>
        <taxon>Euteleostomi</taxon>
        <taxon>Mammalia</taxon>
        <taxon>Eutheria</taxon>
        <taxon>Euarchontoglires</taxon>
        <taxon>Glires</taxon>
        <taxon>Rodentia</taxon>
        <taxon>Myomorpha</taxon>
        <taxon>Muroidea</taxon>
        <taxon>Cricetidae</taxon>
        <taxon>Arvicolinae</taxon>
        <taxon>Myodes</taxon>
    </lineage>
</organism>
<evidence type="ECO:0000313" key="2">
    <source>
        <dbReference type="EMBL" id="KAK7833393.1"/>
    </source>
</evidence>
<feature type="compositionally biased region" description="Pro residues" evidence="1">
    <location>
        <begin position="88"/>
        <end position="98"/>
    </location>
</feature>